<dbReference type="CDD" id="cd14789">
    <property type="entry name" value="Tiki"/>
    <property type="match status" value="1"/>
</dbReference>
<dbReference type="EMBL" id="JACIEC010000004">
    <property type="protein sequence ID" value="MBB4144656.1"/>
    <property type="molecule type" value="Genomic_DNA"/>
</dbReference>
<dbReference type="AlphaFoldDB" id="A0A7W6LKB1"/>
<evidence type="ECO:0000313" key="3">
    <source>
        <dbReference type="Proteomes" id="UP000519897"/>
    </source>
</evidence>
<feature type="transmembrane region" description="Helical" evidence="1">
    <location>
        <begin position="327"/>
        <end position="347"/>
    </location>
</feature>
<proteinExistence type="predicted"/>
<dbReference type="PANTHER" id="PTHR40590:SF1">
    <property type="entry name" value="CYTOPLASMIC PROTEIN"/>
    <property type="match status" value="1"/>
</dbReference>
<evidence type="ECO:0000256" key="1">
    <source>
        <dbReference type="SAM" id="Phobius"/>
    </source>
</evidence>
<dbReference type="InterPro" id="IPR002816">
    <property type="entry name" value="TraB/PrgY/GumN_fam"/>
</dbReference>
<gene>
    <name evidence="2" type="ORF">GGQ72_003213</name>
</gene>
<comment type="caution">
    <text evidence="2">The sequence shown here is derived from an EMBL/GenBank/DDBJ whole genome shotgun (WGS) entry which is preliminary data.</text>
</comment>
<keyword evidence="1" id="KW-0812">Transmembrane</keyword>
<feature type="transmembrane region" description="Helical" evidence="1">
    <location>
        <begin position="28"/>
        <end position="51"/>
    </location>
</feature>
<keyword evidence="1" id="KW-1133">Transmembrane helix</keyword>
<evidence type="ECO:0000313" key="2">
    <source>
        <dbReference type="EMBL" id="MBB4144656.1"/>
    </source>
</evidence>
<keyword evidence="1" id="KW-0472">Membrane</keyword>
<accession>A0A7W6LKB1</accession>
<organism evidence="2 3">
    <name type="scientific">Rhizobium rhizoryzae</name>
    <dbReference type="NCBI Taxonomy" id="451876"/>
    <lineage>
        <taxon>Bacteria</taxon>
        <taxon>Pseudomonadati</taxon>
        <taxon>Pseudomonadota</taxon>
        <taxon>Alphaproteobacteria</taxon>
        <taxon>Hyphomicrobiales</taxon>
        <taxon>Rhizobiaceae</taxon>
        <taxon>Rhizobium/Agrobacterium group</taxon>
        <taxon>Rhizobium</taxon>
    </lineage>
</organism>
<dbReference type="Pfam" id="PF01963">
    <property type="entry name" value="TraB_PrgY_gumN"/>
    <property type="match status" value="1"/>
</dbReference>
<dbReference type="Proteomes" id="UP000519897">
    <property type="component" value="Unassembled WGS sequence"/>
</dbReference>
<name>A0A7W6LKB1_9HYPH</name>
<evidence type="ECO:0008006" key="4">
    <source>
        <dbReference type="Google" id="ProtNLM"/>
    </source>
</evidence>
<dbReference type="PANTHER" id="PTHR40590">
    <property type="entry name" value="CYTOPLASMIC PROTEIN-RELATED"/>
    <property type="match status" value="1"/>
</dbReference>
<sequence>MNTRAPHFFVLRRLLTRGLHQSVISSGALGMIALIHVLALISFFVVLGFAAQARSAEDICRGSNLLSEMERTDPARYRSIQAEGAEVANGKGVFWKVEKPGTAPSWLLGTMHVTDPSVLKMPTGAPYALSKSKVVIIESDEILDEKKAMAGMLARPELTMMMNGKSIQDFLAPEDKAKLETALKERGIPLTAVSRMQPWMLSSFLALPACELSRKAKGAAFLDKKIADDAIRANIPVKGLETMQEQLSAMASIPTDFHIKSLIEMIGLGSKMDDVSVTMRDLYLAGDIGMTMPMLKSLAPDGAEGEGYAEFEERIVRQRNHTMVDRALPMLNAGGAFMAVGALHLVGDEGLVALLRKQGFTVTRAD</sequence>
<dbReference type="InterPro" id="IPR047111">
    <property type="entry name" value="YbaP-like"/>
</dbReference>
<keyword evidence="3" id="KW-1185">Reference proteome</keyword>
<reference evidence="2 3" key="1">
    <citation type="submission" date="2020-08" db="EMBL/GenBank/DDBJ databases">
        <title>Genomic Encyclopedia of Type Strains, Phase IV (KMG-IV): sequencing the most valuable type-strain genomes for metagenomic binning, comparative biology and taxonomic classification.</title>
        <authorList>
            <person name="Goeker M."/>
        </authorList>
    </citation>
    <scope>NUCLEOTIDE SEQUENCE [LARGE SCALE GENOMIC DNA]</scope>
    <source>
        <strain evidence="2 3">DSM 29514</strain>
    </source>
</reference>
<protein>
    <recommendedName>
        <fullName evidence="4">Polysaccharide biosynthesis protein GumN</fullName>
    </recommendedName>
</protein>